<feature type="transmembrane region" description="Helical" evidence="1">
    <location>
        <begin position="320"/>
        <end position="336"/>
    </location>
</feature>
<comment type="caution">
    <text evidence="3">The sequence shown here is derived from an EMBL/GenBank/DDBJ whole genome shotgun (WGS) entry which is preliminary data.</text>
</comment>
<reference evidence="3 4" key="1">
    <citation type="journal article" date="2016" name="Nat. Commun.">
        <title>Thousands of microbial genomes shed light on interconnected biogeochemical processes in an aquifer system.</title>
        <authorList>
            <person name="Anantharaman K."/>
            <person name="Brown C.T."/>
            <person name="Hug L.A."/>
            <person name="Sharon I."/>
            <person name="Castelle C.J."/>
            <person name="Probst A.J."/>
            <person name="Thomas B.C."/>
            <person name="Singh A."/>
            <person name="Wilkins M.J."/>
            <person name="Karaoz U."/>
            <person name="Brodie E.L."/>
            <person name="Williams K.H."/>
            <person name="Hubbard S.S."/>
            <person name="Banfield J.F."/>
        </authorList>
    </citation>
    <scope>NUCLEOTIDE SEQUENCE [LARGE SCALE GENOMIC DNA]</scope>
</reference>
<feature type="domain" description="Glycosyltransferase RgtA/B/C/D-like" evidence="2">
    <location>
        <begin position="58"/>
        <end position="206"/>
    </location>
</feature>
<keyword evidence="1" id="KW-0812">Transmembrane</keyword>
<feature type="transmembrane region" description="Helical" evidence="1">
    <location>
        <begin position="375"/>
        <end position="398"/>
    </location>
</feature>
<keyword evidence="1" id="KW-1133">Transmembrane helix</keyword>
<evidence type="ECO:0000256" key="1">
    <source>
        <dbReference type="SAM" id="Phobius"/>
    </source>
</evidence>
<dbReference type="InterPro" id="IPR038731">
    <property type="entry name" value="RgtA/B/C-like"/>
</dbReference>
<protein>
    <recommendedName>
        <fullName evidence="2">Glycosyltransferase RgtA/B/C/D-like domain-containing protein</fullName>
    </recommendedName>
</protein>
<evidence type="ECO:0000313" key="3">
    <source>
        <dbReference type="EMBL" id="OGK39089.1"/>
    </source>
</evidence>
<dbReference type="Pfam" id="PF13231">
    <property type="entry name" value="PMT_2"/>
    <property type="match status" value="1"/>
</dbReference>
<feature type="transmembrane region" description="Helical" evidence="1">
    <location>
        <begin position="61"/>
        <end position="94"/>
    </location>
</feature>
<name>A0A1F7I6U2_9BACT</name>
<organism evidence="3 4">
    <name type="scientific">Candidatus Roizmanbacteria bacterium RIFCSPLOWO2_01_FULL_35_13</name>
    <dbReference type="NCBI Taxonomy" id="1802055"/>
    <lineage>
        <taxon>Bacteria</taxon>
        <taxon>Candidatus Roizmaniibacteriota</taxon>
    </lineage>
</organism>
<feature type="transmembrane region" description="Helical" evidence="1">
    <location>
        <begin position="342"/>
        <end position="363"/>
    </location>
</feature>
<accession>A0A1F7I6U2</accession>
<feature type="transmembrane region" description="Helical" evidence="1">
    <location>
        <begin position="192"/>
        <end position="212"/>
    </location>
</feature>
<feature type="transmembrane region" description="Helical" evidence="1">
    <location>
        <begin position="290"/>
        <end position="308"/>
    </location>
</feature>
<gene>
    <name evidence="3" type="ORF">A3A74_05695</name>
</gene>
<proteinExistence type="predicted"/>
<keyword evidence="1" id="KW-0472">Membrane</keyword>
<dbReference type="STRING" id="1802055.A3A74_05695"/>
<feature type="transmembrane region" description="Helical" evidence="1">
    <location>
        <begin position="154"/>
        <end position="180"/>
    </location>
</feature>
<evidence type="ECO:0000313" key="4">
    <source>
        <dbReference type="Proteomes" id="UP000179270"/>
    </source>
</evidence>
<feature type="transmembrane region" description="Helical" evidence="1">
    <location>
        <begin position="101"/>
        <end position="120"/>
    </location>
</feature>
<dbReference type="EMBL" id="MGAF01000058">
    <property type="protein sequence ID" value="OGK39089.1"/>
    <property type="molecule type" value="Genomic_DNA"/>
</dbReference>
<dbReference type="AlphaFoldDB" id="A0A1F7I6U2"/>
<evidence type="ECO:0000259" key="2">
    <source>
        <dbReference type="Pfam" id="PF13231"/>
    </source>
</evidence>
<dbReference type="Proteomes" id="UP000179270">
    <property type="component" value="Unassembled WGS sequence"/>
</dbReference>
<sequence>MNKVFLFLLLIIAVLQLHNLINYPTNKGFDALNHRDYIEFIKNERRIPLPSEGWELYQPPLYYLLASFFPNLVSAKLIGFFSWIILVYISFYLYKKRFSDLTLALLGTLIVSSLPVVLYLTPAIGNEFFSGVLISVSMTYFLTRRQNPTLNAKIILGFLIGLSLLTKATSIVFLAALILSELFLQRKSILQTVKFLLIPLIMVLILSGWFYGRNLILYKNPFVASVDFPQFQDRHKPSGRDLKFFTDLTGFLKMDLYKSQHYSFIPGTYFSWFYDGHNVMLPVQHYSKKGILLVIFSFPLFILSAVGFLKEIRMVSKKNLLLIIYSVLLFTSYLLYNLKLPFYSTVKGAFLVSLAIPFGYFFLKGLEKYRSKMPAITFYLILYIGIIVMNFWIMPIWYTPSLSK</sequence>